<keyword evidence="2" id="KW-1185">Reference proteome</keyword>
<reference evidence="1" key="1">
    <citation type="submission" date="2023-01" db="EMBL/GenBank/DDBJ databases">
        <title>Biogeochemical cycle of methane in antarctic sediments.</title>
        <authorList>
            <person name="Roldan D.M."/>
            <person name="Menes R.J."/>
        </authorList>
    </citation>
    <scope>NUCLEOTIDE SEQUENCE [LARGE SCALE GENOMIC DNA]</scope>
    <source>
        <strain evidence="1">K-2018 MAG008</strain>
    </source>
</reference>
<dbReference type="Proteomes" id="UP001160519">
    <property type="component" value="Unassembled WGS sequence"/>
</dbReference>
<dbReference type="AlphaFoldDB" id="A0AA43TR11"/>
<evidence type="ECO:0000313" key="2">
    <source>
        <dbReference type="Proteomes" id="UP001160519"/>
    </source>
</evidence>
<protein>
    <submittedName>
        <fullName evidence="1">Uncharacterized protein</fullName>
    </submittedName>
</protein>
<dbReference type="EMBL" id="JAQSDF010000087">
    <property type="protein sequence ID" value="MDI1232450.1"/>
    <property type="molecule type" value="Genomic_DNA"/>
</dbReference>
<proteinExistence type="predicted"/>
<accession>A0AA43TR11</accession>
<organism evidence="1 2">
    <name type="scientific">Candidatus Methylobacter titanis</name>
    <dbReference type="NCBI Taxonomy" id="3053457"/>
    <lineage>
        <taxon>Bacteria</taxon>
        <taxon>Pseudomonadati</taxon>
        <taxon>Pseudomonadota</taxon>
        <taxon>Gammaproteobacteria</taxon>
        <taxon>Methylococcales</taxon>
        <taxon>Methylococcaceae</taxon>
        <taxon>Methylobacter</taxon>
    </lineage>
</organism>
<evidence type="ECO:0000313" key="1">
    <source>
        <dbReference type="EMBL" id="MDI1232450.1"/>
    </source>
</evidence>
<gene>
    <name evidence="1" type="ORF">PSU93_15025</name>
</gene>
<comment type="caution">
    <text evidence="1">The sequence shown here is derived from an EMBL/GenBank/DDBJ whole genome shotgun (WGS) entry which is preliminary data.</text>
</comment>
<name>A0AA43TR11_9GAMM</name>
<sequence length="216" mass="25062">MLSIKEKDALDWVLVHANEIEDATARLNKRLGYLSNTINNEIRSENQGEENLLSAQDAERLLQLNRHLTKLQDFLNAQELAISPVLAGKEADPDDPMADYEIETVLHYTLREDDPEWSEDSDNFMTQRESSLKGAARSSSEPDDWREYLPSMEAINTEPHCWLFHDLYDHSYGLTSPKVPLRDCLRLGEVWVDIVIRQQYWLNLETGDWEKKVESE</sequence>